<dbReference type="AlphaFoldDB" id="A0A7W3XXN1"/>
<dbReference type="Proteomes" id="UP000530234">
    <property type="component" value="Unassembled WGS sequence"/>
</dbReference>
<keyword evidence="4" id="KW-1185">Reference proteome</keyword>
<dbReference type="EMBL" id="VKHS01000473">
    <property type="protein sequence ID" value="MBB0231275.1"/>
    <property type="molecule type" value="Genomic_DNA"/>
</dbReference>
<protein>
    <submittedName>
        <fullName evidence="3">Uncharacterized protein</fullName>
    </submittedName>
</protein>
<feature type="region of interest" description="Disordered" evidence="1">
    <location>
        <begin position="54"/>
        <end position="89"/>
    </location>
</feature>
<accession>A0A7W3XXN1</accession>
<dbReference type="RefSeq" id="WP_182665479.1">
    <property type="nucleotide sequence ID" value="NZ_VKHS01000473.1"/>
</dbReference>
<comment type="caution">
    <text evidence="3">The sequence shown here is derived from an EMBL/GenBank/DDBJ whole genome shotgun (WGS) entry which is preliminary data.</text>
</comment>
<organism evidence="3 4">
    <name type="scientific">Streptomyces calidiresistens</name>
    <dbReference type="NCBI Taxonomy" id="1485586"/>
    <lineage>
        <taxon>Bacteria</taxon>
        <taxon>Bacillati</taxon>
        <taxon>Actinomycetota</taxon>
        <taxon>Actinomycetes</taxon>
        <taxon>Kitasatosporales</taxon>
        <taxon>Streptomycetaceae</taxon>
        <taxon>Streptomyces</taxon>
    </lineage>
</organism>
<keyword evidence="2" id="KW-1133">Transmembrane helix</keyword>
<gene>
    <name evidence="3" type="ORF">FOE67_17615</name>
</gene>
<name>A0A7W3XXN1_9ACTN</name>
<reference evidence="4" key="1">
    <citation type="submission" date="2019-10" db="EMBL/GenBank/DDBJ databases">
        <title>Streptomyces sp. nov., a novel actinobacterium isolated from alkaline environment.</title>
        <authorList>
            <person name="Golinska P."/>
        </authorList>
    </citation>
    <scope>NUCLEOTIDE SEQUENCE [LARGE SCALE GENOMIC DNA]</scope>
    <source>
        <strain evidence="4">DSM 42108</strain>
    </source>
</reference>
<sequence>MSPDLLPLFVALAVALALIFAFVRDLVSPLRHRRRLTTAAWKRTRDTQRIRAQESAAAARHAARIKQGADEGILRRITTADNNHPEQRH</sequence>
<feature type="transmembrane region" description="Helical" evidence="2">
    <location>
        <begin position="6"/>
        <end position="27"/>
    </location>
</feature>
<keyword evidence="2" id="KW-0812">Transmembrane</keyword>
<evidence type="ECO:0000313" key="4">
    <source>
        <dbReference type="Proteomes" id="UP000530234"/>
    </source>
</evidence>
<keyword evidence="2" id="KW-0472">Membrane</keyword>
<evidence type="ECO:0000313" key="3">
    <source>
        <dbReference type="EMBL" id="MBB0231275.1"/>
    </source>
</evidence>
<evidence type="ECO:0000256" key="1">
    <source>
        <dbReference type="SAM" id="MobiDB-lite"/>
    </source>
</evidence>
<evidence type="ECO:0000256" key="2">
    <source>
        <dbReference type="SAM" id="Phobius"/>
    </source>
</evidence>
<proteinExistence type="predicted"/>